<evidence type="ECO:0000313" key="16">
    <source>
        <dbReference type="Proteomes" id="UP000314982"/>
    </source>
</evidence>
<dbReference type="Pfam" id="PF15037">
    <property type="entry name" value="IL17_R_N"/>
    <property type="match status" value="1"/>
</dbReference>
<reference evidence="15" key="2">
    <citation type="submission" date="2025-08" db="UniProtKB">
        <authorList>
            <consortium name="Ensembl"/>
        </authorList>
    </citation>
    <scope>IDENTIFICATION</scope>
</reference>
<accession>A0A4W5LDR1</accession>
<dbReference type="Proteomes" id="UP000314982">
    <property type="component" value="Unassembled WGS sequence"/>
</dbReference>
<feature type="domain" description="SEFIR" evidence="13">
    <location>
        <begin position="341"/>
        <end position="566"/>
    </location>
</feature>
<evidence type="ECO:0000256" key="9">
    <source>
        <dbReference type="ARBA" id="ARBA00023180"/>
    </source>
</evidence>
<dbReference type="PANTHER" id="PTHR15583">
    <property type="entry name" value="INTERLEUKIN-17 RECEPTOR"/>
    <property type="match status" value="1"/>
</dbReference>
<evidence type="ECO:0000256" key="7">
    <source>
        <dbReference type="ARBA" id="ARBA00023136"/>
    </source>
</evidence>
<evidence type="ECO:0000259" key="13">
    <source>
        <dbReference type="Pfam" id="PF08357"/>
    </source>
</evidence>
<dbReference type="InterPro" id="IPR027841">
    <property type="entry name" value="IL-17_rcpt_C/E_N"/>
</dbReference>
<reference evidence="15" key="3">
    <citation type="submission" date="2025-09" db="UniProtKB">
        <authorList>
            <consortium name="Ensembl"/>
        </authorList>
    </citation>
    <scope>IDENTIFICATION</scope>
</reference>
<dbReference type="Ensembl" id="ENSHHUT00000024935.1">
    <property type="protein sequence ID" value="ENSHHUP00000024031.1"/>
    <property type="gene ID" value="ENSHHUG00000015077.1"/>
</dbReference>
<evidence type="ECO:0000256" key="12">
    <source>
        <dbReference type="SAM" id="Phobius"/>
    </source>
</evidence>
<evidence type="ECO:0000256" key="10">
    <source>
        <dbReference type="ARBA" id="ARBA00023198"/>
    </source>
</evidence>
<feature type="compositionally biased region" description="Basic and acidic residues" evidence="11">
    <location>
        <begin position="435"/>
        <end position="501"/>
    </location>
</feature>
<evidence type="ECO:0000256" key="11">
    <source>
        <dbReference type="SAM" id="MobiDB-lite"/>
    </source>
</evidence>
<keyword evidence="9" id="KW-0325">Glycoprotein</keyword>
<keyword evidence="7 12" id="KW-0472">Membrane</keyword>
<evidence type="ECO:0000256" key="6">
    <source>
        <dbReference type="ARBA" id="ARBA00022989"/>
    </source>
</evidence>
<feature type="domain" description="Interleukin-17 receptor C/E N-terminal" evidence="14">
    <location>
        <begin position="89"/>
        <end position="287"/>
    </location>
</feature>
<dbReference type="InterPro" id="IPR039465">
    <property type="entry name" value="IL-17_rcpt-like"/>
</dbReference>
<evidence type="ECO:0000256" key="3">
    <source>
        <dbReference type="ARBA" id="ARBA00022475"/>
    </source>
</evidence>
<dbReference type="GeneTree" id="ENSGT00940000161421"/>
<evidence type="ECO:0008006" key="17">
    <source>
        <dbReference type="Google" id="ProtNLM"/>
    </source>
</evidence>
<keyword evidence="4 12" id="KW-0812">Transmembrane</keyword>
<evidence type="ECO:0000259" key="14">
    <source>
        <dbReference type="Pfam" id="PF15037"/>
    </source>
</evidence>
<dbReference type="PANTHER" id="PTHR15583:SF21">
    <property type="entry name" value="INTERLEUKIN-17 RECEPTOR E-LIKE"/>
    <property type="match status" value="1"/>
</dbReference>
<evidence type="ECO:0000256" key="4">
    <source>
        <dbReference type="ARBA" id="ARBA00022692"/>
    </source>
</evidence>
<dbReference type="AlphaFoldDB" id="A0A4W5LDR1"/>
<dbReference type="GO" id="GO:0030368">
    <property type="term" value="F:interleukin-17 receptor activity"/>
    <property type="evidence" value="ECO:0007669"/>
    <property type="project" value="InterPro"/>
</dbReference>
<evidence type="ECO:0000256" key="1">
    <source>
        <dbReference type="ARBA" id="ARBA00004162"/>
    </source>
</evidence>
<feature type="region of interest" description="Disordered" evidence="11">
    <location>
        <begin position="435"/>
        <end position="504"/>
    </location>
</feature>
<keyword evidence="6 12" id="KW-1133">Transmembrane helix</keyword>
<evidence type="ECO:0000256" key="5">
    <source>
        <dbReference type="ARBA" id="ARBA00022729"/>
    </source>
</evidence>
<keyword evidence="16" id="KW-1185">Reference proteome</keyword>
<evidence type="ECO:0000256" key="2">
    <source>
        <dbReference type="ARBA" id="ARBA00004479"/>
    </source>
</evidence>
<evidence type="ECO:0000256" key="8">
    <source>
        <dbReference type="ARBA" id="ARBA00023170"/>
    </source>
</evidence>
<name>A0A4W5LDR1_9TELE</name>
<proteinExistence type="predicted"/>
<dbReference type="GO" id="GO:0006954">
    <property type="term" value="P:inflammatory response"/>
    <property type="evidence" value="ECO:0007669"/>
    <property type="project" value="UniProtKB-KW"/>
</dbReference>
<reference evidence="16" key="1">
    <citation type="submission" date="2018-06" db="EMBL/GenBank/DDBJ databases">
        <title>Genome assembly of Danube salmon.</title>
        <authorList>
            <person name="Macqueen D.J."/>
            <person name="Gundappa M.K."/>
        </authorList>
    </citation>
    <scope>NUCLEOTIDE SEQUENCE [LARGE SCALE GENOMIC DNA]</scope>
</reference>
<feature type="region of interest" description="Disordered" evidence="11">
    <location>
        <begin position="627"/>
        <end position="659"/>
    </location>
</feature>
<evidence type="ECO:0000313" key="15">
    <source>
        <dbReference type="Ensembl" id="ENSHHUP00000024031.1"/>
    </source>
</evidence>
<dbReference type="GO" id="GO:0005886">
    <property type="term" value="C:plasma membrane"/>
    <property type="evidence" value="ECO:0007669"/>
    <property type="project" value="UniProtKB-SubCell"/>
</dbReference>
<organism evidence="15 16">
    <name type="scientific">Hucho hucho</name>
    <name type="common">huchen</name>
    <dbReference type="NCBI Taxonomy" id="62062"/>
    <lineage>
        <taxon>Eukaryota</taxon>
        <taxon>Metazoa</taxon>
        <taxon>Chordata</taxon>
        <taxon>Craniata</taxon>
        <taxon>Vertebrata</taxon>
        <taxon>Euteleostomi</taxon>
        <taxon>Actinopterygii</taxon>
        <taxon>Neopterygii</taxon>
        <taxon>Teleostei</taxon>
        <taxon>Protacanthopterygii</taxon>
        <taxon>Salmoniformes</taxon>
        <taxon>Salmonidae</taxon>
        <taxon>Salmoninae</taxon>
        <taxon>Hucho</taxon>
    </lineage>
</organism>
<dbReference type="Pfam" id="PF08357">
    <property type="entry name" value="SEFIR"/>
    <property type="match status" value="1"/>
</dbReference>
<dbReference type="Gene3D" id="3.40.50.11530">
    <property type="match status" value="1"/>
</dbReference>
<dbReference type="STRING" id="62062.ENSHHUP00000024031"/>
<dbReference type="InterPro" id="IPR013568">
    <property type="entry name" value="SEFIR_dom"/>
</dbReference>
<keyword evidence="10" id="KW-0395">Inflammatory response</keyword>
<protein>
    <recommendedName>
        <fullName evidence="17">SEFIR domain-containing protein</fullName>
    </recommendedName>
</protein>
<feature type="transmembrane region" description="Helical" evidence="12">
    <location>
        <begin position="305"/>
        <end position="328"/>
    </location>
</feature>
<keyword evidence="8" id="KW-0675">Receptor</keyword>
<keyword evidence="5" id="KW-0732">Signal</keyword>
<keyword evidence="3" id="KW-1003">Cell membrane</keyword>
<sequence length="659" mass="73740">CFPADAGREVYVSLSSKPQRQHRYIVQEDILPEFDLSVDKLARSLAVTVATGDHTYQPALSSDVYTRLCYRHTDAECSNLSPRRTIDTNQFRSVTLRFPYLLPCVCVQVRRSHSCTVCIWPPGGRDVWRSSNVTLYGELGSSMAWSALCPAAYLKPSASLCWRHQRNTPQCTPILNSTLEDMEEKGDLKYNVSAVDKHPQMCVQPRRCMSKWEAYVGPGSQSLIVYLTSTIPSSFAAQLCVWQEKGCVSRGAIYLVNMGGGTRETQMNLPLLSLTDGLCVQVWRSDPAQYGRRLLCPDYSNRRRGLYAVAALTLLVTVAMLGSLIHYVTKKGVTGWLFIQRPVLLVCSSEQSAHVSAVCALASFLQGELCAEVRMALWTQSSIGACPGAVERSWAGVAELGPVPWLYGQWEAVREAGGQVLIVWSAVAKESYRSWREERKGGDRREGKKTGGSKGEEMQQGERRGEKMERLEKTRVEQEQAGMKKGEEWKEESRSGEEREPSSVTGPVFRAALSCLQGARQGASRVNGFTIVYFQGLCHSRDIPKDLRGVPRYCLPRDFGGLIRELDGTARGRNSVIGSWDCWPRLLSKTLSLWLARQLTHRLRVWLSQEEEGLKPKSSQKVISKGTLNRHMLSLSTTEERTEPSTLQQKELLSGSPWR</sequence>
<comment type="subcellular location">
    <subcellularLocation>
        <location evidence="1">Cell membrane</location>
        <topology evidence="1">Single-pass membrane protein</topology>
    </subcellularLocation>
    <subcellularLocation>
        <location evidence="2">Membrane</location>
        <topology evidence="2">Single-pass type I membrane protein</topology>
    </subcellularLocation>
</comment>